<dbReference type="OrthoDB" id="6154765at2759"/>
<dbReference type="EMBL" id="CAJPWZ010000875">
    <property type="protein sequence ID" value="CAG2202041.1"/>
    <property type="molecule type" value="Genomic_DNA"/>
</dbReference>
<dbReference type="Proteomes" id="UP000683360">
    <property type="component" value="Unassembled WGS sequence"/>
</dbReference>
<proteinExistence type="predicted"/>
<feature type="region of interest" description="Disordered" evidence="1">
    <location>
        <begin position="193"/>
        <end position="218"/>
    </location>
</feature>
<organism evidence="2 3">
    <name type="scientific">Mytilus edulis</name>
    <name type="common">Blue mussel</name>
    <dbReference type="NCBI Taxonomy" id="6550"/>
    <lineage>
        <taxon>Eukaryota</taxon>
        <taxon>Metazoa</taxon>
        <taxon>Spiralia</taxon>
        <taxon>Lophotrochozoa</taxon>
        <taxon>Mollusca</taxon>
        <taxon>Bivalvia</taxon>
        <taxon>Autobranchia</taxon>
        <taxon>Pteriomorphia</taxon>
        <taxon>Mytilida</taxon>
        <taxon>Mytiloidea</taxon>
        <taxon>Mytilidae</taxon>
        <taxon>Mytilinae</taxon>
        <taxon>Mytilus</taxon>
    </lineage>
</organism>
<evidence type="ECO:0000256" key="1">
    <source>
        <dbReference type="SAM" id="MobiDB-lite"/>
    </source>
</evidence>
<keyword evidence="3" id="KW-1185">Reference proteome</keyword>
<feature type="compositionally biased region" description="Basic and acidic residues" evidence="1">
    <location>
        <begin position="62"/>
        <end position="74"/>
    </location>
</feature>
<accession>A0A8S3R4Y7</accession>
<feature type="compositionally biased region" description="Low complexity" evidence="1">
    <location>
        <begin position="13"/>
        <end position="26"/>
    </location>
</feature>
<comment type="caution">
    <text evidence="2">The sequence shown here is derived from an EMBL/GenBank/DDBJ whole genome shotgun (WGS) entry which is preliminary data.</text>
</comment>
<feature type="compositionally biased region" description="Polar residues" evidence="1">
    <location>
        <begin position="90"/>
        <end position="101"/>
    </location>
</feature>
<feature type="compositionally biased region" description="Basic and acidic residues" evidence="1">
    <location>
        <begin position="139"/>
        <end position="148"/>
    </location>
</feature>
<evidence type="ECO:0000313" key="2">
    <source>
        <dbReference type="EMBL" id="CAG2202041.1"/>
    </source>
</evidence>
<evidence type="ECO:0000313" key="3">
    <source>
        <dbReference type="Proteomes" id="UP000683360"/>
    </source>
</evidence>
<name>A0A8S3R4Y7_MYTED</name>
<reference evidence="2" key="1">
    <citation type="submission" date="2021-03" db="EMBL/GenBank/DDBJ databases">
        <authorList>
            <person name="Bekaert M."/>
        </authorList>
    </citation>
    <scope>NUCLEOTIDE SEQUENCE</scope>
</reference>
<feature type="region of interest" description="Disordered" evidence="1">
    <location>
        <begin position="1"/>
        <end position="32"/>
    </location>
</feature>
<feature type="compositionally biased region" description="Basic and acidic residues" evidence="1">
    <location>
        <begin position="111"/>
        <end position="130"/>
    </location>
</feature>
<protein>
    <submittedName>
        <fullName evidence="2">Uncharacterized protein</fullName>
    </submittedName>
</protein>
<feature type="compositionally biased region" description="Basic and acidic residues" evidence="1">
    <location>
        <begin position="196"/>
        <end position="218"/>
    </location>
</feature>
<dbReference type="AlphaFoldDB" id="A0A8S3R4Y7"/>
<feature type="region of interest" description="Disordered" evidence="1">
    <location>
        <begin position="62"/>
        <end position="150"/>
    </location>
</feature>
<sequence>MESNRDQIESQETTHTVPSTSSTKKTTGYEDVDLDDTDLKFKLLCNVETIAQVKQHNEEYFKKLKEDEDREKDNPTQPPQVAVYACVNKPKSTVTTENKPPTGQEEEDVYEESKDGIYDTSGERRHKENITVENYDSSENLKNDESDHNNLSLEQNSQIGAYINNLYGSSENKDEKRQVATVSPTVRLYSCSQCDGQKHKSDEIQPKTDKPTTHETSL</sequence>
<gene>
    <name evidence="2" type="ORF">MEDL_16618</name>
</gene>